<dbReference type="Proteomes" id="UP000092583">
    <property type="component" value="Unassembled WGS sequence"/>
</dbReference>
<dbReference type="EMBL" id="KI669459">
    <property type="protein sequence ID" value="OCF61109.1"/>
    <property type="molecule type" value="Genomic_DNA"/>
</dbReference>
<protein>
    <recommendedName>
        <fullName evidence="4">Protein ZIP4 homolog</fullName>
    </recommendedName>
</protein>
<evidence type="ECO:0000256" key="1">
    <source>
        <dbReference type="ARBA" id="ARBA00023254"/>
    </source>
</evidence>
<reference evidence="2 3" key="1">
    <citation type="submission" date="2013-07" db="EMBL/GenBank/DDBJ databases">
        <title>The Genome Sequence of Kwoniella mangroviensis CBS10435.</title>
        <authorList>
            <consortium name="The Broad Institute Genome Sequencing Platform"/>
            <person name="Cuomo C."/>
            <person name="Litvintseva A."/>
            <person name="Chen Y."/>
            <person name="Heitman J."/>
            <person name="Sun S."/>
            <person name="Springer D."/>
            <person name="Dromer F."/>
            <person name="Young S.K."/>
            <person name="Zeng Q."/>
            <person name="Gargeya S."/>
            <person name="Fitzgerald M."/>
            <person name="Abouelleil A."/>
            <person name="Alvarado L."/>
            <person name="Berlin A.M."/>
            <person name="Chapman S.B."/>
            <person name="Dewar J."/>
            <person name="Goldberg J."/>
            <person name="Griggs A."/>
            <person name="Gujja S."/>
            <person name="Hansen M."/>
            <person name="Howarth C."/>
            <person name="Imamovic A."/>
            <person name="Larimer J."/>
            <person name="McCowan C."/>
            <person name="Murphy C."/>
            <person name="Pearson M."/>
            <person name="Priest M."/>
            <person name="Roberts A."/>
            <person name="Saif S."/>
            <person name="Shea T."/>
            <person name="Sykes S."/>
            <person name="Wortman J."/>
            <person name="Nusbaum C."/>
            <person name="Birren B."/>
        </authorList>
    </citation>
    <scope>NUCLEOTIDE SEQUENCE [LARGE SCALE GENOMIC DNA]</scope>
    <source>
        <strain evidence="2 3">CBS 10435</strain>
    </source>
</reference>
<organism evidence="2 3">
    <name type="scientific">Kwoniella mangroviensis CBS 10435</name>
    <dbReference type="NCBI Taxonomy" id="1331196"/>
    <lineage>
        <taxon>Eukaryota</taxon>
        <taxon>Fungi</taxon>
        <taxon>Dikarya</taxon>
        <taxon>Basidiomycota</taxon>
        <taxon>Agaricomycotina</taxon>
        <taxon>Tremellomycetes</taxon>
        <taxon>Tremellales</taxon>
        <taxon>Cryptococcaceae</taxon>
        <taxon>Kwoniella</taxon>
    </lineage>
</organism>
<evidence type="ECO:0000313" key="3">
    <source>
        <dbReference type="Proteomes" id="UP000092583"/>
    </source>
</evidence>
<evidence type="ECO:0008006" key="4">
    <source>
        <dbReference type="Google" id="ProtNLM"/>
    </source>
</evidence>
<dbReference type="Pfam" id="PF08631">
    <property type="entry name" value="SPO22"/>
    <property type="match status" value="1"/>
</dbReference>
<dbReference type="GO" id="GO:0051321">
    <property type="term" value="P:meiotic cell cycle"/>
    <property type="evidence" value="ECO:0007669"/>
    <property type="project" value="UniProtKB-KW"/>
</dbReference>
<dbReference type="AlphaFoldDB" id="A0A1B9IZZ4"/>
<gene>
    <name evidence="2" type="ORF">L486_00753</name>
</gene>
<accession>A0A1B9IZZ4</accession>
<dbReference type="InterPro" id="IPR039057">
    <property type="entry name" value="Spo22/ZIP4"/>
</dbReference>
<proteinExistence type="predicted"/>
<dbReference type="STRING" id="1331196.A0A1B9IZZ4"/>
<keyword evidence="3" id="KW-1185">Reference proteome</keyword>
<reference evidence="3" key="2">
    <citation type="submission" date="2013-12" db="EMBL/GenBank/DDBJ databases">
        <title>Evolution of pathogenesis and genome organization in the Tremellales.</title>
        <authorList>
            <person name="Cuomo C."/>
            <person name="Litvintseva A."/>
            <person name="Heitman J."/>
            <person name="Chen Y."/>
            <person name="Sun S."/>
            <person name="Springer D."/>
            <person name="Dromer F."/>
            <person name="Young S."/>
            <person name="Zeng Q."/>
            <person name="Chapman S."/>
            <person name="Gujja S."/>
            <person name="Saif S."/>
            <person name="Birren B."/>
        </authorList>
    </citation>
    <scope>NUCLEOTIDE SEQUENCE [LARGE SCALE GENOMIC DNA]</scope>
    <source>
        <strain evidence="3">CBS 10435</strain>
    </source>
</reference>
<dbReference type="GO" id="GO:0090173">
    <property type="term" value="P:regulation of synaptonemal complex assembly"/>
    <property type="evidence" value="ECO:0007669"/>
    <property type="project" value="InterPro"/>
</dbReference>
<evidence type="ECO:0000313" key="2">
    <source>
        <dbReference type="EMBL" id="OCF61109.1"/>
    </source>
</evidence>
<dbReference type="PANTHER" id="PTHR40375">
    <property type="entry name" value="SPORULATION-SPECIFIC PROTEIN 22"/>
    <property type="match status" value="1"/>
</dbReference>
<dbReference type="InterPro" id="IPR013940">
    <property type="entry name" value="Spo22/ZIP4/TEX11"/>
</dbReference>
<dbReference type="OrthoDB" id="65716at2759"/>
<keyword evidence="1" id="KW-0469">Meiosis</keyword>
<dbReference type="PANTHER" id="PTHR40375:SF2">
    <property type="entry name" value="SPORULATION-SPECIFIC PROTEIN 22"/>
    <property type="match status" value="1"/>
</dbReference>
<name>A0A1B9IZZ4_9TREE</name>
<sequence>MAATRPTRGDTLQGSLAHLHPLLDDLSRMTNPEVIPHDQLMGALDSVRFQVDKYKKGKSSKKRKASDDDDGERYKIDLRIQNEMDEIGVKIWNMTTELERMFGKKMKENERLIASLRHTSFRLLEVSTDPKQHLRLVIRLLRAASEAVSSLAQADQMATAEELALLGAEYHHTISSSSSNAPDEIEEAEKTHAILHFLLARVDLEISKKNDNLALSFMVKASNLDLDGTMDPLECQEMAIKCWSIAQELRSRQKATKAVSFTTSPIEWLQQGLVIIEKVKERSAHAYVLNKIHTTILQTIAQAHLKNASDDQHALQDAIESLEAIIKMADPMDQRTATPIRLLQIHLLSKRTITNDHATVRKAFEELLKSTKWSEETSRTFAQLQLLSADHPEIPVNLAQIILHHALAQDEGRPHVSRIVYEGVFLARQCAVAQPQAGYNGVLSMLDSVVMNGSERLLDRTRIMAIQMASSNMAGKAYESKGRFEDAARWYLLAAHPALLSDKAEITTRCRRKAALCYTRSGDLTSAEKEIAQCPAGEASTQHLAFLIAEKRDDIDKAKAAVINMIACQDVQPSQILLITSLAEKKGSKKLLFAALQTLFNVLQRPDLKEGFKVESLTVIRSMIRITRLQFDGTAEKDVLGETVVGLLDSAIALFRQSPQEYRSQVKSISWLFRIAYNVAVEQLANLSAKVLSDLFDRSAQLIDWYRDFNPAGLDSDLEKIRASAMFSCFCGKTFQYRDLPESEEKLLLRTQLTQYYTIVKQALPRDEEGKSNKMRDLLEVYHIELLCDASNWELIGELIATFKSTNLADSDRSIRKLEMVVNLLLDHPGCPPRPLHTVIHDTLDTIIKTCVITNETEVVRFSRWIRGIMMILLPKNGRAEQITVKSYLSRVHKVLQTALGSQNYPHDEMQWLIATTWNRGLDDHRNSRLNDARSWFGLCLKLADCMPEGVINMPSLIINHAAGNSSPVETLRGETSSGVIRLKL</sequence>